<dbReference type="Pfam" id="PF05630">
    <property type="entry name" value="NPP1"/>
    <property type="match status" value="1"/>
</dbReference>
<dbReference type="InterPro" id="IPR008701">
    <property type="entry name" value="NPP1"/>
</dbReference>
<dbReference type="EMBL" id="KE361638">
    <property type="protein sequence ID" value="EPQ27696.1"/>
    <property type="molecule type" value="Genomic_DNA"/>
</dbReference>
<accession>A0A061HAR7</accession>
<protein>
    <submittedName>
        <fullName evidence="2">Uncharacterized protein</fullName>
    </submittedName>
</protein>
<dbReference type="PANTHER" id="PTHR33657:SF6">
    <property type="entry name" value="SECRETED PROTEIN"/>
    <property type="match status" value="1"/>
</dbReference>
<proteinExistence type="predicted"/>
<dbReference type="KEGG" id="pfp:PFL1_04834"/>
<keyword evidence="1" id="KW-0732">Signal</keyword>
<dbReference type="eggNOG" id="ENOG502S1MP">
    <property type="taxonomic scope" value="Eukaryota"/>
</dbReference>
<reference evidence="2 3" key="1">
    <citation type="journal article" date="2013" name="Plant Cell">
        <title>The transition from a phytopathogenic smut ancestor to an anamorphic biocontrol agent deciphered by comparative whole-genome analysis.</title>
        <authorList>
            <person name="Lefebvre F."/>
            <person name="Joly D.L."/>
            <person name="Labbe C."/>
            <person name="Teichmann B."/>
            <person name="Linning R."/>
            <person name="Belzile F."/>
            <person name="Bakkeren G."/>
            <person name="Belanger R.R."/>
        </authorList>
    </citation>
    <scope>NUCLEOTIDE SEQUENCE [LARGE SCALE GENOMIC DNA]</scope>
    <source>
        <strain evidence="2 3">PF-1</strain>
    </source>
</reference>
<name>A0A061HAR7_9BASI</name>
<organism evidence="2 3">
    <name type="scientific">Pseudozyma flocculosa PF-1</name>
    <dbReference type="NCBI Taxonomy" id="1277687"/>
    <lineage>
        <taxon>Eukaryota</taxon>
        <taxon>Fungi</taxon>
        <taxon>Dikarya</taxon>
        <taxon>Basidiomycota</taxon>
        <taxon>Ustilaginomycotina</taxon>
        <taxon>Ustilaginomycetes</taxon>
        <taxon>Ustilaginales</taxon>
        <taxon>Ustilaginaceae</taxon>
        <taxon>Pseudozyma</taxon>
    </lineage>
</organism>
<evidence type="ECO:0000313" key="3">
    <source>
        <dbReference type="Proteomes" id="UP000053664"/>
    </source>
</evidence>
<dbReference type="Proteomes" id="UP000053664">
    <property type="component" value="Unassembled WGS sequence"/>
</dbReference>
<evidence type="ECO:0000256" key="1">
    <source>
        <dbReference type="SAM" id="SignalP"/>
    </source>
</evidence>
<evidence type="ECO:0000313" key="2">
    <source>
        <dbReference type="EMBL" id="EPQ27696.1"/>
    </source>
</evidence>
<dbReference type="HOGENOM" id="CLU_062263_1_0_1"/>
<dbReference type="RefSeq" id="XP_007880553.1">
    <property type="nucleotide sequence ID" value="XM_007882362.1"/>
</dbReference>
<feature type="signal peptide" evidence="1">
    <location>
        <begin position="1"/>
        <end position="21"/>
    </location>
</feature>
<dbReference type="GeneID" id="19318934"/>
<sequence length="257" mass="28319">MQIKLSLFATILWTTAGLVCGWQCPKIAHDQVTPIPSTAARTPQELAAVHFQPRVHIGNMCHVYTAVTADGKCSGGLKPTGAPSAGCKDTTKGQIYARWANYNGRFGMMYSLFFPKTNNMPGGGSRYDWETIVIWMDDPALITQPTDPNKPYVWPKITGVACTGARHYRRYNAPLPSWAMDGSTVKIQSANQGLGPQGLDITDKDDGDTLQIVFYDSMPSQAKDAINNWDWDGQWPPFGEDQFAYQLDLAMSGADFN</sequence>
<gene>
    <name evidence="2" type="ORF">PFL1_04834</name>
</gene>
<feature type="chain" id="PRO_5001603479" evidence="1">
    <location>
        <begin position="22"/>
        <end position="257"/>
    </location>
</feature>
<dbReference type="PIRSF" id="PIRSF029958">
    <property type="entry name" value="Necrosis-inducing_protein"/>
    <property type="match status" value="1"/>
</dbReference>
<dbReference type="PANTHER" id="PTHR33657">
    <property type="entry name" value="DOMAIN PROTEIN, PUTATIVE (AFU_ORTHOLOGUE AFUA_5G00600)-RELATED"/>
    <property type="match status" value="1"/>
</dbReference>
<dbReference type="AlphaFoldDB" id="A0A061HAR7"/>